<organism evidence="10 11">
    <name type="scientific">Spirodela intermedia</name>
    <name type="common">Intermediate duckweed</name>
    <dbReference type="NCBI Taxonomy" id="51605"/>
    <lineage>
        <taxon>Eukaryota</taxon>
        <taxon>Viridiplantae</taxon>
        <taxon>Streptophyta</taxon>
        <taxon>Embryophyta</taxon>
        <taxon>Tracheophyta</taxon>
        <taxon>Spermatophyta</taxon>
        <taxon>Magnoliopsida</taxon>
        <taxon>Liliopsida</taxon>
        <taxon>Araceae</taxon>
        <taxon>Lemnoideae</taxon>
        <taxon>Spirodela</taxon>
    </lineage>
</organism>
<accession>A0A7I8K272</accession>
<proteinExistence type="inferred from homology"/>
<dbReference type="Proteomes" id="UP000663760">
    <property type="component" value="Chromosome 2"/>
</dbReference>
<evidence type="ECO:0000256" key="7">
    <source>
        <dbReference type="RuleBase" id="RU369040"/>
    </source>
</evidence>
<comment type="function">
    <text evidence="7">Functions in brassinosteroid signaling. May function as transcriptional repressor.</text>
</comment>
<feature type="region of interest" description="Disordered" evidence="8">
    <location>
        <begin position="58"/>
        <end position="123"/>
    </location>
</feature>
<dbReference type="GO" id="GO:0009742">
    <property type="term" value="P:brassinosteroid mediated signaling pathway"/>
    <property type="evidence" value="ECO:0007669"/>
    <property type="project" value="UniProtKB-UniRule"/>
</dbReference>
<reference evidence="10" key="1">
    <citation type="submission" date="2020-02" db="EMBL/GenBank/DDBJ databases">
        <authorList>
            <person name="Scholz U."/>
            <person name="Mascher M."/>
            <person name="Fiebig A."/>
        </authorList>
    </citation>
    <scope>NUCLEOTIDE SEQUENCE</scope>
</reference>
<dbReference type="PANTHER" id="PTHR31506:SF4">
    <property type="entry name" value="BES1_BZR1 PLANT TRANSCRIPTION FACTOR N-TERMINAL DOMAIN-CONTAINING PROTEIN"/>
    <property type="match status" value="1"/>
</dbReference>
<gene>
    <name evidence="10" type="ORF">SI8410_02002312</name>
</gene>
<feature type="compositionally biased region" description="Basic and acidic residues" evidence="8">
    <location>
        <begin position="1"/>
        <end position="19"/>
    </location>
</feature>
<keyword evidence="2" id="KW-0341">Growth regulation</keyword>
<dbReference type="InterPro" id="IPR033264">
    <property type="entry name" value="BZR"/>
</dbReference>
<evidence type="ECO:0000256" key="3">
    <source>
        <dbReference type="ARBA" id="ARBA00022626"/>
    </source>
</evidence>
<evidence type="ECO:0000259" key="9">
    <source>
        <dbReference type="Pfam" id="PF05687"/>
    </source>
</evidence>
<dbReference type="GO" id="GO:0005634">
    <property type="term" value="C:nucleus"/>
    <property type="evidence" value="ECO:0007669"/>
    <property type="project" value="UniProtKB-SubCell"/>
</dbReference>
<feature type="domain" description="BES1/BZR1 plant transcription factor N-terminal" evidence="9">
    <location>
        <begin position="179"/>
        <end position="253"/>
    </location>
</feature>
<protein>
    <recommendedName>
        <fullName evidence="7">Protein BZR1 homolog</fullName>
    </recommendedName>
    <alternativeName>
        <fullName evidence="7">Protein BRASSINAZOLE-RESISTANT 1 homolog</fullName>
    </alternativeName>
</protein>
<evidence type="ECO:0000256" key="6">
    <source>
        <dbReference type="ARBA" id="ARBA00023163"/>
    </source>
</evidence>
<dbReference type="EMBL" id="LR746265">
    <property type="protein sequence ID" value="CAA7390899.1"/>
    <property type="molecule type" value="Genomic_DNA"/>
</dbReference>
<evidence type="ECO:0000256" key="2">
    <source>
        <dbReference type="ARBA" id="ARBA00022604"/>
    </source>
</evidence>
<evidence type="ECO:0000256" key="5">
    <source>
        <dbReference type="ARBA" id="ARBA00023125"/>
    </source>
</evidence>
<sequence length="338" mass="37839">MEEAKREREEQTGELESRQRLGSARPTCAGPRTRIGTCVRVKPAAVRSIAVVPTSLAPHAEKASVLNISANTRPHTSETLELLKLGETSDEDEEDLDMDVKEEDEDDGDDDDDDDDDNDKGAYSRSVVIGGAAAGKEFANSHGSPFQQHQHPQIGTADGDQQQKQMMMIGAGGASGVGMRRCRPKEEKERTKLRERHRRAITARILSGLRRHGNYNLRVRADINEVIAALAREAGWTVLPDGTTFPARATNSQVRPLRSPSLSLSLPSPSPRLWKRKPCLLDPVELLWMVLPEWDVGWNNASIEWTVRKLRRNPSRMGPSWFRDTMPRGSRHLLFRLF</sequence>
<dbReference type="GO" id="GO:0003700">
    <property type="term" value="F:DNA-binding transcription factor activity"/>
    <property type="evidence" value="ECO:0007669"/>
    <property type="project" value="UniProtKB-UniRule"/>
</dbReference>
<feature type="region of interest" description="Disordered" evidence="8">
    <location>
        <begin position="173"/>
        <end position="192"/>
    </location>
</feature>
<dbReference type="Pfam" id="PF05687">
    <property type="entry name" value="BES1_N"/>
    <property type="match status" value="1"/>
</dbReference>
<feature type="region of interest" description="Disordered" evidence="8">
    <location>
        <begin position="1"/>
        <end position="35"/>
    </location>
</feature>
<dbReference type="OrthoDB" id="1907033at2759"/>
<comment type="similarity">
    <text evidence="1 7">Belongs to the BZR/LAT61 family.</text>
</comment>
<comment type="subcellular location">
    <subcellularLocation>
        <location evidence="7">Nucleus</location>
    </subcellularLocation>
</comment>
<keyword evidence="3 7" id="KW-1070">Brassinosteroid signaling pathway</keyword>
<name>A0A7I8K272_SPIIN</name>
<feature type="compositionally biased region" description="Polar residues" evidence="8">
    <location>
        <begin position="66"/>
        <end position="79"/>
    </location>
</feature>
<evidence type="ECO:0000313" key="11">
    <source>
        <dbReference type="Proteomes" id="UP000663760"/>
    </source>
</evidence>
<keyword evidence="11" id="KW-1185">Reference proteome</keyword>
<dbReference type="InterPro" id="IPR008540">
    <property type="entry name" value="BES1_N"/>
</dbReference>
<dbReference type="AlphaFoldDB" id="A0A7I8K272"/>
<feature type="compositionally biased region" description="Polar residues" evidence="8">
    <location>
        <begin position="141"/>
        <end position="162"/>
    </location>
</feature>
<dbReference type="GO" id="GO:0006351">
    <property type="term" value="P:DNA-templated transcription"/>
    <property type="evidence" value="ECO:0007669"/>
    <property type="project" value="InterPro"/>
</dbReference>
<evidence type="ECO:0000313" key="10">
    <source>
        <dbReference type="EMBL" id="CAA7390899.1"/>
    </source>
</evidence>
<feature type="region of interest" description="Disordered" evidence="8">
    <location>
        <begin position="137"/>
        <end position="162"/>
    </location>
</feature>
<evidence type="ECO:0000256" key="8">
    <source>
        <dbReference type="SAM" id="MobiDB-lite"/>
    </source>
</evidence>
<feature type="compositionally biased region" description="Acidic residues" evidence="8">
    <location>
        <begin position="88"/>
        <end position="118"/>
    </location>
</feature>
<evidence type="ECO:0000256" key="1">
    <source>
        <dbReference type="ARBA" id="ARBA00005909"/>
    </source>
</evidence>
<evidence type="ECO:0000256" key="4">
    <source>
        <dbReference type="ARBA" id="ARBA00023015"/>
    </source>
</evidence>
<dbReference type="GO" id="GO:0003677">
    <property type="term" value="F:DNA binding"/>
    <property type="evidence" value="ECO:0007669"/>
    <property type="project" value="UniProtKB-UniRule"/>
</dbReference>
<keyword evidence="6 7" id="KW-0804">Transcription</keyword>
<keyword evidence="4 7" id="KW-0805">Transcription regulation</keyword>
<dbReference type="PANTHER" id="PTHR31506">
    <property type="entry name" value="BES1/BZR1 HOMOLOG PROTEIN 3-RELATED"/>
    <property type="match status" value="1"/>
</dbReference>
<keyword evidence="5 7" id="KW-0238">DNA-binding</keyword>